<dbReference type="PANTHER" id="PTHR30547:SF5">
    <property type="entry name" value="NUCLEASE YHCG-RELATED"/>
    <property type="match status" value="1"/>
</dbReference>
<dbReference type="PANTHER" id="PTHR30547">
    <property type="entry name" value="UNCHARACTERIZED PROTEIN YHCG-RELATED"/>
    <property type="match status" value="1"/>
</dbReference>
<keyword evidence="4" id="KW-0378">Hydrolase</keyword>
<dbReference type="GO" id="GO:0004519">
    <property type="term" value="F:endonuclease activity"/>
    <property type="evidence" value="ECO:0007669"/>
    <property type="project" value="UniProtKB-KW"/>
</dbReference>
<organism evidence="4 5">
    <name type="scientific">Oryzisolibacter propanilivorax</name>
    <dbReference type="NCBI Taxonomy" id="1527607"/>
    <lineage>
        <taxon>Bacteria</taxon>
        <taxon>Pseudomonadati</taxon>
        <taxon>Pseudomonadota</taxon>
        <taxon>Betaproteobacteria</taxon>
        <taxon>Burkholderiales</taxon>
        <taxon>Comamonadaceae</taxon>
        <taxon>Oryzisolibacter</taxon>
    </lineage>
</organism>
<feature type="region of interest" description="Disordered" evidence="1">
    <location>
        <begin position="1"/>
        <end position="21"/>
    </location>
</feature>
<dbReference type="InterPro" id="IPR009362">
    <property type="entry name" value="YhcG_C"/>
</dbReference>
<reference evidence="5" key="1">
    <citation type="submission" date="2016-10" db="EMBL/GenBank/DDBJ databases">
        <authorList>
            <person name="Varghese N."/>
            <person name="Submissions S."/>
        </authorList>
    </citation>
    <scope>NUCLEOTIDE SEQUENCE [LARGE SCALE GENOMIC DNA]</scope>
    <source>
        <strain evidence="5">EPL6</strain>
    </source>
</reference>
<keyword evidence="4" id="KW-0540">Nuclease</keyword>
<keyword evidence="4" id="KW-0255">Endonuclease</keyword>
<keyword evidence="5" id="KW-1185">Reference proteome</keyword>
<accession>A0A1G9TH91</accession>
<protein>
    <submittedName>
        <fullName evidence="4">Predicted nuclease of restriction endonuclease-like (RecB) superfamily, DUF1016 family</fullName>
    </submittedName>
</protein>
<sequence>MAGKSATPATSTMHHEAHDASAPGELAPLIGQLRRLIANAREQALRAVDVIQVQTCWQVGRHIVEFEQGGQQRAGYGKRLLPLLAEQLTQEFGKGFDASNLRYMRLFYQAFPKCDALRHELSWTHYRLLTRLEDAAARQWYMHEAAEQNWSSRALQRQMGTLYYERLLLSQDKAAVTAEAQQHVKALPSSPRAFVRDPVMLEFLGLPGSGKLLEAGLEQGLMDKLQAFLLELGKGFAFVARQQRISTESKDFYIDLVFYNYLLKCFVLIDLKTTELTHQDIGQMDMYVRMYDDLKRGEGDNPTVGILLCEDKDQSVVRYSVLNGSEQLFASRYKLVLPSEEQLRTELAREAEALRLAMALHEQGDGCDH</sequence>
<dbReference type="AlphaFoldDB" id="A0A1G9TH91"/>
<dbReference type="Proteomes" id="UP000198552">
    <property type="component" value="Unassembled WGS sequence"/>
</dbReference>
<feature type="domain" description="YhcG PDDEXK nuclease" evidence="2">
    <location>
        <begin position="194"/>
        <end position="347"/>
    </location>
</feature>
<evidence type="ECO:0000313" key="4">
    <source>
        <dbReference type="EMBL" id="SDM47013.1"/>
    </source>
</evidence>
<dbReference type="GO" id="GO:0003676">
    <property type="term" value="F:nucleic acid binding"/>
    <property type="evidence" value="ECO:0007669"/>
    <property type="project" value="InterPro"/>
</dbReference>
<dbReference type="InterPro" id="IPR053148">
    <property type="entry name" value="PD-DEXK-like_domain"/>
</dbReference>
<evidence type="ECO:0000259" key="2">
    <source>
        <dbReference type="Pfam" id="PF06250"/>
    </source>
</evidence>
<dbReference type="Gene3D" id="3.40.1350.10">
    <property type="match status" value="1"/>
</dbReference>
<dbReference type="Pfam" id="PF17761">
    <property type="entry name" value="DUF1016_N"/>
    <property type="match status" value="1"/>
</dbReference>
<dbReference type="Pfam" id="PF06250">
    <property type="entry name" value="YhcG_C"/>
    <property type="match status" value="1"/>
</dbReference>
<dbReference type="InterPro" id="IPR011856">
    <property type="entry name" value="tRNA_endonuc-like_dom_sf"/>
</dbReference>
<dbReference type="InterPro" id="IPR041527">
    <property type="entry name" value="YhcG_N"/>
</dbReference>
<evidence type="ECO:0000256" key="1">
    <source>
        <dbReference type="SAM" id="MobiDB-lite"/>
    </source>
</evidence>
<name>A0A1G9TH91_9BURK</name>
<evidence type="ECO:0000259" key="3">
    <source>
        <dbReference type="Pfam" id="PF17761"/>
    </source>
</evidence>
<proteinExistence type="predicted"/>
<feature type="domain" description="YhcG N-terminal" evidence="3">
    <location>
        <begin position="33"/>
        <end position="166"/>
    </location>
</feature>
<dbReference type="EMBL" id="FNHP01000006">
    <property type="protein sequence ID" value="SDM47013.1"/>
    <property type="molecule type" value="Genomic_DNA"/>
</dbReference>
<evidence type="ECO:0000313" key="5">
    <source>
        <dbReference type="Proteomes" id="UP000198552"/>
    </source>
</evidence>
<gene>
    <name evidence="4" type="ORF">SAMN05428957_106127</name>
</gene>